<gene>
    <name evidence="3" type="ORF">H8716_09450</name>
</gene>
<dbReference type="CDD" id="cd01949">
    <property type="entry name" value="GGDEF"/>
    <property type="match status" value="1"/>
</dbReference>
<dbReference type="EMBL" id="JACRSZ010000008">
    <property type="protein sequence ID" value="MBC8573307.1"/>
    <property type="molecule type" value="Genomic_DNA"/>
</dbReference>
<keyword evidence="4" id="KW-1185">Reference proteome</keyword>
<sequence length="483" mass="55216">MKEQRKNRKISKVLFLLYLTVCLGIIISAYFRLSQIARDFNTQHLELITGLYAEKMNTSMEYLQNYAQENVTMIQSMEDQKPAEILQHLRDNLDQTLFCNIGLILKNQKILGNPCDISDIQKKCLDQTAKDAKEPFFSDPYRSTKTGNMVLTIFVPVSHSDKIQTLFMSIPIENLRQLGVYDLLRDKISVYLLKADSENFITCISTGYDMAGNWNNLLLQQKYFRYTGDYSYHQWIKDMQAGEPDGRFSAEIRGEASTISYRSITNMPGWYVIVELTNRNVSNITQNFSVWGGIYGSILVGFTILYMLTIVFLEKKEKKRYIGLSTTDPLTGLMNRRAFQRTLESELRSQKPGIFIFIDVDNFKNYNDRYGHNVGDLCLTHFARAMKKSFPDGSILGRYGGDEFVVYLKNTSSESAQQYMLYFQEQVAHMHLPSGEAIELSASAGGAAFPKQGEDFISLCRSADIALYDVKRNGKAAFKMKGH</sequence>
<dbReference type="CDD" id="cd18773">
    <property type="entry name" value="PDC1_HK_sensor"/>
    <property type="match status" value="1"/>
</dbReference>
<dbReference type="Pfam" id="PF00990">
    <property type="entry name" value="GGDEF"/>
    <property type="match status" value="1"/>
</dbReference>
<accession>A0ABR7NA73</accession>
<dbReference type="InterPro" id="IPR029787">
    <property type="entry name" value="Nucleotide_cyclase"/>
</dbReference>
<dbReference type="PANTHER" id="PTHR45138:SF9">
    <property type="entry name" value="DIGUANYLATE CYCLASE DGCM-RELATED"/>
    <property type="match status" value="1"/>
</dbReference>
<dbReference type="InterPro" id="IPR050469">
    <property type="entry name" value="Diguanylate_Cyclase"/>
</dbReference>
<dbReference type="RefSeq" id="WP_249308433.1">
    <property type="nucleotide sequence ID" value="NZ_JACRSZ010000008.1"/>
</dbReference>
<organism evidence="3 4">
    <name type="scientific">Jingyaoa shaoxingensis</name>
    <dbReference type="NCBI Taxonomy" id="2763671"/>
    <lineage>
        <taxon>Bacteria</taxon>
        <taxon>Bacillati</taxon>
        <taxon>Bacillota</taxon>
        <taxon>Clostridia</taxon>
        <taxon>Lachnospirales</taxon>
        <taxon>Lachnospiraceae</taxon>
        <taxon>Jingyaoa</taxon>
    </lineage>
</organism>
<keyword evidence="1" id="KW-0812">Transmembrane</keyword>
<dbReference type="PANTHER" id="PTHR45138">
    <property type="entry name" value="REGULATORY COMPONENTS OF SENSORY TRANSDUCTION SYSTEM"/>
    <property type="match status" value="1"/>
</dbReference>
<dbReference type="SUPFAM" id="SSF55073">
    <property type="entry name" value="Nucleotide cyclase"/>
    <property type="match status" value="1"/>
</dbReference>
<feature type="transmembrane region" description="Helical" evidence="1">
    <location>
        <begin position="288"/>
        <end position="313"/>
    </location>
</feature>
<evidence type="ECO:0000256" key="1">
    <source>
        <dbReference type="SAM" id="Phobius"/>
    </source>
</evidence>
<dbReference type="Gene3D" id="3.30.450.20">
    <property type="entry name" value="PAS domain"/>
    <property type="match status" value="2"/>
</dbReference>
<dbReference type="InterPro" id="IPR043128">
    <property type="entry name" value="Rev_trsase/Diguanyl_cyclase"/>
</dbReference>
<dbReference type="InterPro" id="IPR000160">
    <property type="entry name" value="GGDEF_dom"/>
</dbReference>
<dbReference type="Proteomes" id="UP000657421">
    <property type="component" value="Unassembled WGS sequence"/>
</dbReference>
<evidence type="ECO:0000259" key="2">
    <source>
        <dbReference type="PROSITE" id="PS50887"/>
    </source>
</evidence>
<protein>
    <submittedName>
        <fullName evidence="3">Diguanylate cyclase</fullName>
    </submittedName>
</protein>
<feature type="transmembrane region" description="Helical" evidence="1">
    <location>
        <begin position="12"/>
        <end position="31"/>
    </location>
</feature>
<comment type="caution">
    <text evidence="3">The sequence shown here is derived from an EMBL/GenBank/DDBJ whole genome shotgun (WGS) entry which is preliminary data.</text>
</comment>
<dbReference type="NCBIfam" id="TIGR00254">
    <property type="entry name" value="GGDEF"/>
    <property type="match status" value="1"/>
</dbReference>
<keyword evidence="1" id="KW-1133">Transmembrane helix</keyword>
<dbReference type="PROSITE" id="PS50887">
    <property type="entry name" value="GGDEF"/>
    <property type="match status" value="1"/>
</dbReference>
<evidence type="ECO:0000313" key="3">
    <source>
        <dbReference type="EMBL" id="MBC8573307.1"/>
    </source>
</evidence>
<feature type="domain" description="GGDEF" evidence="2">
    <location>
        <begin position="351"/>
        <end position="483"/>
    </location>
</feature>
<name>A0ABR7NA73_9FIRM</name>
<reference evidence="3 4" key="1">
    <citation type="submission" date="2020-08" db="EMBL/GenBank/DDBJ databases">
        <title>Genome public.</title>
        <authorList>
            <person name="Liu C."/>
            <person name="Sun Q."/>
        </authorList>
    </citation>
    <scope>NUCLEOTIDE SEQUENCE [LARGE SCALE GENOMIC DNA]</scope>
    <source>
        <strain evidence="3 4">NSJ-46</strain>
    </source>
</reference>
<dbReference type="SMART" id="SM00267">
    <property type="entry name" value="GGDEF"/>
    <property type="match status" value="1"/>
</dbReference>
<dbReference type="Gene3D" id="3.30.70.270">
    <property type="match status" value="1"/>
</dbReference>
<evidence type="ECO:0000313" key="4">
    <source>
        <dbReference type="Proteomes" id="UP000657421"/>
    </source>
</evidence>
<keyword evidence="1" id="KW-0472">Membrane</keyword>
<proteinExistence type="predicted"/>